<keyword evidence="3" id="KW-1185">Reference proteome</keyword>
<feature type="region of interest" description="Disordered" evidence="1">
    <location>
        <begin position="1"/>
        <end position="31"/>
    </location>
</feature>
<protein>
    <submittedName>
        <fullName evidence="2">Uncharacterized protein</fullName>
    </submittedName>
</protein>
<name>A0A5B7JQ90_PORTR</name>
<evidence type="ECO:0000313" key="3">
    <source>
        <dbReference type="Proteomes" id="UP000324222"/>
    </source>
</evidence>
<dbReference type="EMBL" id="VSRR010101643">
    <property type="protein sequence ID" value="MPC95287.1"/>
    <property type="molecule type" value="Genomic_DNA"/>
</dbReference>
<accession>A0A5B7JQ90</accession>
<evidence type="ECO:0000313" key="2">
    <source>
        <dbReference type="EMBL" id="MPC95287.1"/>
    </source>
</evidence>
<sequence>MTSAALNPRTKAVPPSRQGRRLRRPPSPLKATRVPARGVFILPPALRQLYNVSTCRRNIHPLQREE</sequence>
<proteinExistence type="predicted"/>
<gene>
    <name evidence="2" type="ORF">E2C01_090490</name>
</gene>
<evidence type="ECO:0000256" key="1">
    <source>
        <dbReference type="SAM" id="MobiDB-lite"/>
    </source>
</evidence>
<reference evidence="2 3" key="1">
    <citation type="submission" date="2019-05" db="EMBL/GenBank/DDBJ databases">
        <title>Another draft genome of Portunus trituberculatus and its Hox gene families provides insights of decapod evolution.</title>
        <authorList>
            <person name="Jeong J.-H."/>
            <person name="Song I."/>
            <person name="Kim S."/>
            <person name="Choi T."/>
            <person name="Kim D."/>
            <person name="Ryu S."/>
            <person name="Kim W."/>
        </authorList>
    </citation>
    <scope>NUCLEOTIDE SEQUENCE [LARGE SCALE GENOMIC DNA]</scope>
    <source>
        <tissue evidence="2">Muscle</tissue>
    </source>
</reference>
<organism evidence="2 3">
    <name type="scientific">Portunus trituberculatus</name>
    <name type="common">Swimming crab</name>
    <name type="synonym">Neptunus trituberculatus</name>
    <dbReference type="NCBI Taxonomy" id="210409"/>
    <lineage>
        <taxon>Eukaryota</taxon>
        <taxon>Metazoa</taxon>
        <taxon>Ecdysozoa</taxon>
        <taxon>Arthropoda</taxon>
        <taxon>Crustacea</taxon>
        <taxon>Multicrustacea</taxon>
        <taxon>Malacostraca</taxon>
        <taxon>Eumalacostraca</taxon>
        <taxon>Eucarida</taxon>
        <taxon>Decapoda</taxon>
        <taxon>Pleocyemata</taxon>
        <taxon>Brachyura</taxon>
        <taxon>Eubrachyura</taxon>
        <taxon>Portunoidea</taxon>
        <taxon>Portunidae</taxon>
        <taxon>Portuninae</taxon>
        <taxon>Portunus</taxon>
    </lineage>
</organism>
<dbReference type="AlphaFoldDB" id="A0A5B7JQ90"/>
<comment type="caution">
    <text evidence="2">The sequence shown here is derived from an EMBL/GenBank/DDBJ whole genome shotgun (WGS) entry which is preliminary data.</text>
</comment>
<dbReference type="Proteomes" id="UP000324222">
    <property type="component" value="Unassembled WGS sequence"/>
</dbReference>